<feature type="transmembrane region" description="Helical" evidence="5">
    <location>
        <begin position="90"/>
        <end position="112"/>
    </location>
</feature>
<dbReference type="AlphaFoldDB" id="A0A7L4ZF24"/>
<dbReference type="Pfam" id="PF00892">
    <property type="entry name" value="EamA"/>
    <property type="match status" value="2"/>
</dbReference>
<feature type="transmembrane region" description="Helical" evidence="5">
    <location>
        <begin position="241"/>
        <end position="262"/>
    </location>
</feature>
<organism evidence="7 8">
    <name type="scientific">Kordia antarctica</name>
    <dbReference type="NCBI Taxonomy" id="1218801"/>
    <lineage>
        <taxon>Bacteria</taxon>
        <taxon>Pseudomonadati</taxon>
        <taxon>Bacteroidota</taxon>
        <taxon>Flavobacteriia</taxon>
        <taxon>Flavobacteriales</taxon>
        <taxon>Flavobacteriaceae</taxon>
        <taxon>Kordia</taxon>
    </lineage>
</organism>
<evidence type="ECO:0000256" key="2">
    <source>
        <dbReference type="ARBA" id="ARBA00022692"/>
    </source>
</evidence>
<feature type="domain" description="EamA" evidence="6">
    <location>
        <begin position="30"/>
        <end position="162"/>
    </location>
</feature>
<evidence type="ECO:0000256" key="4">
    <source>
        <dbReference type="ARBA" id="ARBA00023136"/>
    </source>
</evidence>
<reference evidence="7 8" key="1">
    <citation type="journal article" date="2013" name="Int. J. Syst. Evol. Microbiol.">
        <title>Kordia antarctica sp. nov., isolated from Antarctic seawater.</title>
        <authorList>
            <person name="Baek K."/>
            <person name="Choi A."/>
            <person name="Kang I."/>
            <person name="Lee K."/>
            <person name="Cho J.C."/>
        </authorList>
    </citation>
    <scope>NUCLEOTIDE SEQUENCE [LARGE SCALE GENOMIC DNA]</scope>
    <source>
        <strain evidence="7 8">IMCC3317</strain>
    </source>
</reference>
<proteinExistence type="predicted"/>
<dbReference type="InterPro" id="IPR037185">
    <property type="entry name" value="EmrE-like"/>
</dbReference>
<evidence type="ECO:0000256" key="5">
    <source>
        <dbReference type="SAM" id="Phobius"/>
    </source>
</evidence>
<feature type="transmembrane region" description="Helical" evidence="5">
    <location>
        <begin position="174"/>
        <end position="195"/>
    </location>
</feature>
<feature type="transmembrane region" description="Helical" evidence="5">
    <location>
        <begin position="295"/>
        <end position="312"/>
    </location>
</feature>
<feature type="transmembrane region" description="Helical" evidence="5">
    <location>
        <begin position="145"/>
        <end position="162"/>
    </location>
</feature>
<dbReference type="SUPFAM" id="SSF103481">
    <property type="entry name" value="Multidrug resistance efflux transporter EmrE"/>
    <property type="match status" value="2"/>
</dbReference>
<evidence type="ECO:0000259" key="6">
    <source>
        <dbReference type="Pfam" id="PF00892"/>
    </source>
</evidence>
<feature type="domain" description="EamA" evidence="6">
    <location>
        <begin position="175"/>
        <end position="312"/>
    </location>
</feature>
<keyword evidence="4 5" id="KW-0472">Membrane</keyword>
<dbReference type="PANTHER" id="PTHR32322:SF14">
    <property type="entry name" value="PROTEIN PAGO"/>
    <property type="match status" value="1"/>
</dbReference>
<protein>
    <submittedName>
        <fullName evidence="7">Putative inner membrane transporter YedA</fullName>
    </submittedName>
</protein>
<feature type="transmembrane region" description="Helical" evidence="5">
    <location>
        <begin position="28"/>
        <end position="46"/>
    </location>
</feature>
<keyword evidence="2 5" id="KW-0812">Transmembrane</keyword>
<feature type="transmembrane region" description="Helical" evidence="5">
    <location>
        <begin position="274"/>
        <end position="289"/>
    </location>
</feature>
<evidence type="ECO:0000313" key="7">
    <source>
        <dbReference type="EMBL" id="QHI35110.1"/>
    </source>
</evidence>
<evidence type="ECO:0000256" key="1">
    <source>
        <dbReference type="ARBA" id="ARBA00004141"/>
    </source>
</evidence>
<feature type="transmembrane region" description="Helical" evidence="5">
    <location>
        <begin position="58"/>
        <end position="78"/>
    </location>
</feature>
<accession>A0A7L4ZF24</accession>
<gene>
    <name evidence="7" type="primary">yedA_1</name>
    <name evidence="7" type="ORF">IMCC3317_04560</name>
</gene>
<name>A0A7L4ZF24_9FLAO</name>
<dbReference type="PANTHER" id="PTHR32322">
    <property type="entry name" value="INNER MEMBRANE TRANSPORTER"/>
    <property type="match status" value="1"/>
</dbReference>
<comment type="subcellular location">
    <subcellularLocation>
        <location evidence="1">Membrane</location>
        <topology evidence="1">Multi-pass membrane protein</topology>
    </subcellularLocation>
</comment>
<keyword evidence="8" id="KW-1185">Reference proteome</keyword>
<dbReference type="EMBL" id="CP019288">
    <property type="protein sequence ID" value="QHI35110.1"/>
    <property type="molecule type" value="Genomic_DNA"/>
</dbReference>
<keyword evidence="3 5" id="KW-1133">Transmembrane helix</keyword>
<dbReference type="Proteomes" id="UP000464657">
    <property type="component" value="Chromosome"/>
</dbReference>
<feature type="transmembrane region" description="Helical" evidence="5">
    <location>
        <begin position="207"/>
        <end position="226"/>
    </location>
</feature>
<dbReference type="KEGG" id="kan:IMCC3317_04560"/>
<feature type="transmembrane region" description="Helical" evidence="5">
    <location>
        <begin position="118"/>
        <end position="138"/>
    </location>
</feature>
<dbReference type="InterPro" id="IPR050638">
    <property type="entry name" value="AA-Vitamin_Transporters"/>
</dbReference>
<sequence length="316" mass="34815">MDGSRINSKQGCTFAVYQNYMKPIPSKVLIILAFIAIYIIWGSTYLLNKIAVTELPAFFLASVRFFFSSILLFGLAKITGAKIGISKRQLLNSLIVGFLFMVSGNGIFVWALKYLDSGFAALLASTHPLFVLIMMRLIDKKKMKTKSIIGVALGIIGMYLLVSQKEFVTDDDTLIGILMIFVCIIGWSYAGVFVAKADLPKSPLVSTGYQMAIASVLLAIISFALGEEWTSPLIWSSDVKWSMILLIIFGSIVAFTAFNYLLKEVSTEKVATSSYVNPIVALILGWYVLDEQLTTQSIIAAVILLAGVYFITSRKK</sequence>
<dbReference type="GO" id="GO:0016020">
    <property type="term" value="C:membrane"/>
    <property type="evidence" value="ECO:0007669"/>
    <property type="project" value="UniProtKB-SubCell"/>
</dbReference>
<evidence type="ECO:0000256" key="3">
    <source>
        <dbReference type="ARBA" id="ARBA00022989"/>
    </source>
</evidence>
<evidence type="ECO:0000313" key="8">
    <source>
        <dbReference type="Proteomes" id="UP000464657"/>
    </source>
</evidence>
<dbReference type="InterPro" id="IPR000620">
    <property type="entry name" value="EamA_dom"/>
</dbReference>